<evidence type="ECO:0000313" key="3">
    <source>
        <dbReference type="Proteomes" id="UP000057910"/>
    </source>
</evidence>
<evidence type="ECO:0000256" key="1">
    <source>
        <dbReference type="SAM" id="MobiDB-lite"/>
    </source>
</evidence>
<name>A0ABD4E8Q4_9BURK</name>
<protein>
    <submittedName>
        <fullName evidence="2">Uncharacterized protein</fullName>
    </submittedName>
</protein>
<dbReference type="EMBL" id="LPAD01000022">
    <property type="protein sequence ID" value="KVN90685.1"/>
    <property type="molecule type" value="Genomic_DNA"/>
</dbReference>
<evidence type="ECO:0000313" key="2">
    <source>
        <dbReference type="EMBL" id="KVN90685.1"/>
    </source>
</evidence>
<dbReference type="AlphaFoldDB" id="A0ABD4E8Q4"/>
<gene>
    <name evidence="2" type="ORF">WJ68_35625</name>
</gene>
<organism evidence="2 3">
    <name type="scientific">Burkholderia ubonensis</name>
    <dbReference type="NCBI Taxonomy" id="101571"/>
    <lineage>
        <taxon>Bacteria</taxon>
        <taxon>Pseudomonadati</taxon>
        <taxon>Pseudomonadota</taxon>
        <taxon>Betaproteobacteria</taxon>
        <taxon>Burkholderiales</taxon>
        <taxon>Burkholderiaceae</taxon>
        <taxon>Burkholderia</taxon>
        <taxon>Burkholderia cepacia complex</taxon>
    </lineage>
</organism>
<comment type="caution">
    <text evidence="2">The sequence shown here is derived from an EMBL/GenBank/DDBJ whole genome shotgun (WGS) entry which is preliminary data.</text>
</comment>
<dbReference type="Proteomes" id="UP000057910">
    <property type="component" value="Unassembled WGS sequence"/>
</dbReference>
<reference evidence="2 3" key="1">
    <citation type="submission" date="2015-11" db="EMBL/GenBank/DDBJ databases">
        <title>Expanding the genomic diversity of Burkholderia species for the development of highly accurate diagnostics.</title>
        <authorList>
            <person name="Sahl J."/>
            <person name="Keim P."/>
            <person name="Wagner D."/>
        </authorList>
    </citation>
    <scope>NUCLEOTIDE SEQUENCE [LARGE SCALE GENOMIC DNA]</scope>
    <source>
        <strain evidence="2 3">MSMB1585WGS</strain>
    </source>
</reference>
<proteinExistence type="predicted"/>
<dbReference type="Pfam" id="PF14441">
    <property type="entry name" value="OTT_1508_deam"/>
    <property type="match status" value="1"/>
</dbReference>
<feature type="region of interest" description="Disordered" evidence="1">
    <location>
        <begin position="121"/>
        <end position="149"/>
    </location>
</feature>
<accession>A0ABD4E8Q4</accession>
<dbReference type="InterPro" id="IPR027796">
    <property type="entry name" value="OTT_1508_deam-like"/>
</dbReference>
<sequence length="149" mass="16202">MKYASADDRLMADAYKLRNTYEGNDNDREGGAALHANLRAVIDHVGETGPLPLQDATIPIQLENKNDKRSVHAEAALVHRQSEGAIGVSKLSCGDCDDYAATKSRQTDLRGTHGMYFPKWVNPDHTNESTGGGHFQPAAKQYASDSDSD</sequence>